<evidence type="ECO:0000313" key="4">
    <source>
        <dbReference type="Proteomes" id="UP000095463"/>
    </source>
</evidence>
<dbReference type="PROSITE" id="PS50404">
    <property type="entry name" value="GST_NTER"/>
    <property type="match status" value="1"/>
</dbReference>
<dbReference type="RefSeq" id="WP_069912701.1">
    <property type="nucleotide sequence ID" value="NZ_LAJE02000405.1"/>
</dbReference>
<accession>A0A1E5XHM0</accession>
<dbReference type="Gene3D" id="3.40.30.10">
    <property type="entry name" value="Glutaredoxin"/>
    <property type="match status" value="1"/>
</dbReference>
<dbReference type="OrthoDB" id="7583243at2"/>
<dbReference type="PANTHER" id="PTHR44051">
    <property type="entry name" value="GLUTATHIONE S-TRANSFERASE-RELATED"/>
    <property type="match status" value="1"/>
</dbReference>
<dbReference type="InterPro" id="IPR040079">
    <property type="entry name" value="Glutathione_S-Trfase"/>
</dbReference>
<name>A0A1E5XHM0_9HYPH</name>
<protein>
    <recommendedName>
        <fullName evidence="5">Glutathione transferase GstA</fullName>
    </recommendedName>
</protein>
<evidence type="ECO:0000259" key="1">
    <source>
        <dbReference type="PROSITE" id="PS50404"/>
    </source>
</evidence>
<dbReference type="Pfam" id="PF00043">
    <property type="entry name" value="GST_C"/>
    <property type="match status" value="1"/>
</dbReference>
<dbReference type="InterPro" id="IPR010987">
    <property type="entry name" value="Glutathione-S-Trfase_C-like"/>
</dbReference>
<dbReference type="PROSITE" id="PS50405">
    <property type="entry name" value="GST_CTER"/>
    <property type="match status" value="1"/>
</dbReference>
<evidence type="ECO:0008006" key="5">
    <source>
        <dbReference type="Google" id="ProtNLM"/>
    </source>
</evidence>
<dbReference type="SFLD" id="SFLDS00019">
    <property type="entry name" value="Glutathione_Transferase_(cytos"/>
    <property type="match status" value="1"/>
</dbReference>
<dbReference type="CDD" id="cd03188">
    <property type="entry name" value="GST_C_Beta"/>
    <property type="match status" value="1"/>
</dbReference>
<dbReference type="InterPro" id="IPR004046">
    <property type="entry name" value="GST_C"/>
</dbReference>
<proteinExistence type="predicted"/>
<dbReference type="SFLD" id="SFLDG01150">
    <property type="entry name" value="Main.1:_Beta-like"/>
    <property type="match status" value="1"/>
</dbReference>
<feature type="domain" description="GST N-terminal" evidence="1">
    <location>
        <begin position="1"/>
        <end position="83"/>
    </location>
</feature>
<dbReference type="InterPro" id="IPR036249">
    <property type="entry name" value="Thioredoxin-like_sf"/>
</dbReference>
<dbReference type="PANTHER" id="PTHR44051:SF8">
    <property type="entry name" value="GLUTATHIONE S-TRANSFERASE GSTA"/>
    <property type="match status" value="1"/>
</dbReference>
<dbReference type="SFLD" id="SFLDG00358">
    <property type="entry name" value="Main_(cytGST)"/>
    <property type="match status" value="1"/>
</dbReference>
<dbReference type="SUPFAM" id="SSF47616">
    <property type="entry name" value="GST C-terminal domain-like"/>
    <property type="match status" value="1"/>
</dbReference>
<dbReference type="InterPro" id="IPR004045">
    <property type="entry name" value="Glutathione_S-Trfase_N"/>
</dbReference>
<dbReference type="SUPFAM" id="SSF52833">
    <property type="entry name" value="Thioredoxin-like"/>
    <property type="match status" value="1"/>
</dbReference>
<dbReference type="EMBL" id="LAJE02000405">
    <property type="protein sequence ID" value="OEO27984.1"/>
    <property type="molecule type" value="Genomic_DNA"/>
</dbReference>
<sequence>MQLYYHPYGCSLAPAIAAAEAGIALDLVYVDIIGEPHRLADGLLYSEINTRNYVPLLGLDDGTEISEAGIILQYLADLNPAAGLAPAQGTTERRELNQWLTFLGTELHKTYSPWLFHPEVGELAQDYARRRVAARYAIVERQLSGRTWLLGESFTVADAYLFVMVNWAAAAKTPLTDFPNLRAWFDRMKARPQVRAALKLHSASPTAQAA</sequence>
<gene>
    <name evidence="3" type="ORF">VW23_006925</name>
</gene>
<dbReference type="InterPro" id="IPR036282">
    <property type="entry name" value="Glutathione-S-Trfase_C_sf"/>
</dbReference>
<reference evidence="3 4" key="1">
    <citation type="journal article" date="2015" name="Genome Announc.">
        <title>Genome Assemblies of Three Soil-Associated Devosia species: D. insulae, D. limi, and D. soli.</title>
        <authorList>
            <person name="Hassan Y.I."/>
            <person name="Lepp D."/>
            <person name="Zhou T."/>
        </authorList>
    </citation>
    <scope>NUCLEOTIDE SEQUENCE [LARGE SCALE GENOMIC DNA]</scope>
    <source>
        <strain evidence="3 4">DS-56</strain>
    </source>
</reference>
<evidence type="ECO:0000313" key="3">
    <source>
        <dbReference type="EMBL" id="OEO27984.1"/>
    </source>
</evidence>
<keyword evidence="4" id="KW-1185">Reference proteome</keyword>
<evidence type="ECO:0000259" key="2">
    <source>
        <dbReference type="PROSITE" id="PS50405"/>
    </source>
</evidence>
<feature type="domain" description="GST C-terminal" evidence="2">
    <location>
        <begin position="89"/>
        <end position="210"/>
    </location>
</feature>
<organism evidence="3 4">
    <name type="scientific">Devosia insulae DS-56</name>
    <dbReference type="NCBI Taxonomy" id="1116389"/>
    <lineage>
        <taxon>Bacteria</taxon>
        <taxon>Pseudomonadati</taxon>
        <taxon>Pseudomonadota</taxon>
        <taxon>Alphaproteobacteria</taxon>
        <taxon>Hyphomicrobiales</taxon>
        <taxon>Devosiaceae</taxon>
        <taxon>Devosia</taxon>
    </lineage>
</organism>
<comment type="caution">
    <text evidence="3">The sequence shown here is derived from an EMBL/GenBank/DDBJ whole genome shotgun (WGS) entry which is preliminary data.</text>
</comment>
<dbReference type="AlphaFoldDB" id="A0A1E5XHM0"/>
<dbReference type="Proteomes" id="UP000095463">
    <property type="component" value="Unassembled WGS sequence"/>
</dbReference>
<dbReference type="Gene3D" id="1.20.1050.10">
    <property type="match status" value="1"/>
</dbReference>